<comment type="caution">
    <text evidence="2">The sequence shown here is derived from an EMBL/GenBank/DDBJ whole genome shotgun (WGS) entry which is preliminary data.</text>
</comment>
<name>A0A699YM90_HAELA</name>
<evidence type="ECO:0000313" key="2">
    <source>
        <dbReference type="EMBL" id="GFH08978.1"/>
    </source>
</evidence>
<reference evidence="2 3" key="1">
    <citation type="submission" date="2020-02" db="EMBL/GenBank/DDBJ databases">
        <title>Draft genome sequence of Haematococcus lacustris strain NIES-144.</title>
        <authorList>
            <person name="Morimoto D."/>
            <person name="Nakagawa S."/>
            <person name="Yoshida T."/>
            <person name="Sawayama S."/>
        </authorList>
    </citation>
    <scope>NUCLEOTIDE SEQUENCE [LARGE SCALE GENOMIC DNA]</scope>
    <source>
        <strain evidence="2 3">NIES-144</strain>
    </source>
</reference>
<protein>
    <submittedName>
        <fullName evidence="2">Uncharacterized protein</fullName>
    </submittedName>
</protein>
<feature type="compositionally biased region" description="Polar residues" evidence="1">
    <location>
        <begin position="14"/>
        <end position="34"/>
    </location>
</feature>
<dbReference type="Proteomes" id="UP000485058">
    <property type="component" value="Unassembled WGS sequence"/>
</dbReference>
<proteinExistence type="predicted"/>
<feature type="compositionally biased region" description="Basic residues" evidence="1">
    <location>
        <begin position="35"/>
        <end position="51"/>
    </location>
</feature>
<dbReference type="EMBL" id="BLLF01000199">
    <property type="protein sequence ID" value="GFH08978.1"/>
    <property type="molecule type" value="Genomic_DNA"/>
</dbReference>
<accession>A0A699YM90</accession>
<feature type="compositionally biased region" description="Polar residues" evidence="1">
    <location>
        <begin position="65"/>
        <end position="86"/>
    </location>
</feature>
<evidence type="ECO:0000313" key="3">
    <source>
        <dbReference type="Proteomes" id="UP000485058"/>
    </source>
</evidence>
<feature type="region of interest" description="Disordered" evidence="1">
    <location>
        <begin position="1"/>
        <end position="110"/>
    </location>
</feature>
<gene>
    <name evidence="2" type="ORF">HaLaN_04031</name>
</gene>
<organism evidence="2 3">
    <name type="scientific">Haematococcus lacustris</name>
    <name type="common">Green alga</name>
    <name type="synonym">Haematococcus pluvialis</name>
    <dbReference type="NCBI Taxonomy" id="44745"/>
    <lineage>
        <taxon>Eukaryota</taxon>
        <taxon>Viridiplantae</taxon>
        <taxon>Chlorophyta</taxon>
        <taxon>core chlorophytes</taxon>
        <taxon>Chlorophyceae</taxon>
        <taxon>CS clade</taxon>
        <taxon>Chlamydomonadales</taxon>
        <taxon>Haematococcaceae</taxon>
        <taxon>Haematococcus</taxon>
    </lineage>
</organism>
<dbReference type="AlphaFoldDB" id="A0A699YM90"/>
<evidence type="ECO:0000256" key="1">
    <source>
        <dbReference type="SAM" id="MobiDB-lite"/>
    </source>
</evidence>
<keyword evidence="3" id="KW-1185">Reference proteome</keyword>
<sequence>MMKYIPTHSPHATPKSSKSWTEAPLSSLTAFATSHSKHAPRLSERSKRKNSKLGERKPGAKKCSQGKQLDSAANSSKEQARATRSTYDWHPSQPLPRPPRPTPNPILPAHTPPCKWISWSHPSTFPTTTSATMQHYQLYLPWSLEPAPPHPP</sequence>
<feature type="compositionally biased region" description="Pro residues" evidence="1">
    <location>
        <begin position="93"/>
        <end position="106"/>
    </location>
</feature>